<keyword evidence="9" id="KW-1185">Reference proteome</keyword>
<keyword evidence="5 7" id="KW-1133">Transmembrane helix</keyword>
<protein>
    <submittedName>
        <fullName evidence="8">Cytochrome d ubiquinol oxidase subunit II</fullName>
    </submittedName>
</protein>
<evidence type="ECO:0000256" key="1">
    <source>
        <dbReference type="ARBA" id="ARBA00004651"/>
    </source>
</evidence>
<feature type="transmembrane region" description="Helical" evidence="7">
    <location>
        <begin position="199"/>
        <end position="216"/>
    </location>
</feature>
<feature type="transmembrane region" description="Helical" evidence="7">
    <location>
        <begin position="255"/>
        <end position="275"/>
    </location>
</feature>
<evidence type="ECO:0000256" key="4">
    <source>
        <dbReference type="ARBA" id="ARBA00022692"/>
    </source>
</evidence>
<keyword evidence="3" id="KW-1003">Cell membrane</keyword>
<dbReference type="RefSeq" id="WP_265765083.1">
    <property type="nucleotide sequence ID" value="NZ_JAGGJA010000003.1"/>
</dbReference>
<evidence type="ECO:0000256" key="3">
    <source>
        <dbReference type="ARBA" id="ARBA00022475"/>
    </source>
</evidence>
<evidence type="ECO:0000256" key="2">
    <source>
        <dbReference type="ARBA" id="ARBA00007543"/>
    </source>
</evidence>
<evidence type="ECO:0000256" key="6">
    <source>
        <dbReference type="ARBA" id="ARBA00023136"/>
    </source>
</evidence>
<evidence type="ECO:0000256" key="7">
    <source>
        <dbReference type="SAM" id="Phobius"/>
    </source>
</evidence>
<keyword evidence="4 7" id="KW-0812">Transmembrane</keyword>
<evidence type="ECO:0000256" key="5">
    <source>
        <dbReference type="ARBA" id="ARBA00022989"/>
    </source>
</evidence>
<feature type="transmembrane region" description="Helical" evidence="7">
    <location>
        <begin position="112"/>
        <end position="138"/>
    </location>
</feature>
<dbReference type="EMBL" id="JAGGJA010000003">
    <property type="protein sequence ID" value="MCW9706378.1"/>
    <property type="molecule type" value="Genomic_DNA"/>
</dbReference>
<feature type="transmembrane region" description="Helical" evidence="7">
    <location>
        <begin position="302"/>
        <end position="323"/>
    </location>
</feature>
<comment type="caution">
    <text evidence="8">The sequence shown here is derived from an EMBL/GenBank/DDBJ whole genome shotgun (WGS) entry which is preliminary data.</text>
</comment>
<comment type="subcellular location">
    <subcellularLocation>
        <location evidence="1">Cell membrane</location>
        <topology evidence="1">Multi-pass membrane protein</topology>
    </subcellularLocation>
</comment>
<organism evidence="8 9">
    <name type="scientific">Fodinibius salsisoli</name>
    <dbReference type="NCBI Taxonomy" id="2820877"/>
    <lineage>
        <taxon>Bacteria</taxon>
        <taxon>Pseudomonadati</taxon>
        <taxon>Balneolota</taxon>
        <taxon>Balneolia</taxon>
        <taxon>Balneolales</taxon>
        <taxon>Balneolaceae</taxon>
        <taxon>Fodinibius</taxon>
    </lineage>
</organism>
<sequence>MLIDIVIFFLGFSIIFYVLFGGADFGAGVLELISGEEDREKIADAIGPVWEANHVWLILVVVILFMGFPKIYSTMSLYLHIPLLIMLVGIVLRGTAFTYMHYDAIKDKSNHVYNFIFKISSVLTPLFLGVIVGAMVLGKIDPNAETFYAAFIAPWFNLFAFSVGLFCVVLFTFLAAVYLIGETKNEQQKSAFIKAAKRINASAVVVGALVFISAQMNDLSLLELFYESWLAIAAVVLATAILPFLWKSLHYSQIVLSRGLAAAQVILIILAWFWVQYPVVINVGYGTESLTFYNAVAPQATMLQLVWALVIGSCIILPFLYFLMKTFKGKQFIDK</sequence>
<feature type="transmembrane region" description="Helical" evidence="7">
    <location>
        <begin position="158"/>
        <end position="179"/>
    </location>
</feature>
<feature type="transmembrane region" description="Helical" evidence="7">
    <location>
        <begin position="228"/>
        <end position="246"/>
    </location>
</feature>
<comment type="similarity">
    <text evidence="2">Belongs to the cytochrome ubiquinol oxidase subunit 2 family.</text>
</comment>
<feature type="transmembrane region" description="Helical" evidence="7">
    <location>
        <begin position="6"/>
        <end position="33"/>
    </location>
</feature>
<reference evidence="8 9" key="1">
    <citation type="submission" date="2021-03" db="EMBL/GenBank/DDBJ databases">
        <title>Aliifodinibius sp. nov., a new bacterium isolated from saline soil.</title>
        <authorList>
            <person name="Galisteo C."/>
            <person name="De La Haba R."/>
            <person name="Sanchez-Porro C."/>
            <person name="Ventosa A."/>
        </authorList>
    </citation>
    <scope>NUCLEOTIDE SEQUENCE [LARGE SCALE GENOMIC DNA]</scope>
    <source>
        <strain evidence="8 9">1BSP15-2V2</strain>
    </source>
</reference>
<accession>A0ABT3PKT4</accession>
<evidence type="ECO:0000313" key="8">
    <source>
        <dbReference type="EMBL" id="MCW9706378.1"/>
    </source>
</evidence>
<dbReference type="Pfam" id="PF02322">
    <property type="entry name" value="Cyt_bd_oxida_II"/>
    <property type="match status" value="1"/>
</dbReference>
<proteinExistence type="inferred from homology"/>
<dbReference type="PANTHER" id="PTHR43141">
    <property type="entry name" value="CYTOCHROME BD2 SUBUNIT II"/>
    <property type="match status" value="1"/>
</dbReference>
<name>A0ABT3PKT4_9BACT</name>
<keyword evidence="6 7" id="KW-0472">Membrane</keyword>
<dbReference type="PANTHER" id="PTHR43141:SF4">
    <property type="entry name" value="CYTOCHROME BD2 SUBUNIT II"/>
    <property type="match status" value="1"/>
</dbReference>
<dbReference type="Proteomes" id="UP001207918">
    <property type="component" value="Unassembled WGS sequence"/>
</dbReference>
<feature type="transmembrane region" description="Helical" evidence="7">
    <location>
        <begin position="78"/>
        <end position="100"/>
    </location>
</feature>
<evidence type="ECO:0000313" key="9">
    <source>
        <dbReference type="Proteomes" id="UP001207918"/>
    </source>
</evidence>
<gene>
    <name evidence="8" type="ORF">J6I44_05910</name>
</gene>
<dbReference type="InterPro" id="IPR003317">
    <property type="entry name" value="Cyt-d_oxidase_su2"/>
</dbReference>